<evidence type="ECO:0000256" key="6">
    <source>
        <dbReference type="SAM" id="MobiDB-lite"/>
    </source>
</evidence>
<dbReference type="InterPro" id="IPR036866">
    <property type="entry name" value="RibonucZ/Hydroxyglut_hydro"/>
</dbReference>
<dbReference type="InterPro" id="IPR027074">
    <property type="entry name" value="Integrator_9su"/>
</dbReference>
<dbReference type="Pfam" id="PF21382">
    <property type="entry name" value="IntS9_C"/>
    <property type="match status" value="1"/>
</dbReference>
<reference evidence="8 9" key="1">
    <citation type="submission" date="2024-02" db="EMBL/GenBank/DDBJ databases">
        <title>Chromosome-scale genome assembly of the rough periwinkle Littorina saxatilis.</title>
        <authorList>
            <person name="De Jode A."/>
            <person name="Faria R."/>
            <person name="Formenti G."/>
            <person name="Sims Y."/>
            <person name="Smith T.P."/>
            <person name="Tracey A."/>
            <person name="Wood J.M.D."/>
            <person name="Zagrodzka Z.B."/>
            <person name="Johannesson K."/>
            <person name="Butlin R.K."/>
            <person name="Leder E.H."/>
        </authorList>
    </citation>
    <scope>NUCLEOTIDE SEQUENCE [LARGE SCALE GENOMIC DNA]</scope>
    <source>
        <strain evidence="8">Snail1</strain>
        <tissue evidence="8">Muscle</tissue>
    </source>
</reference>
<dbReference type="GO" id="GO:0032039">
    <property type="term" value="C:integrator complex"/>
    <property type="evidence" value="ECO:0007669"/>
    <property type="project" value="InterPro"/>
</dbReference>
<dbReference type="AlphaFoldDB" id="A0AAN9BUD4"/>
<keyword evidence="9" id="KW-1185">Reference proteome</keyword>
<dbReference type="InterPro" id="IPR022712">
    <property type="entry name" value="Beta_Casp"/>
</dbReference>
<evidence type="ECO:0000259" key="7">
    <source>
        <dbReference type="SMART" id="SM01027"/>
    </source>
</evidence>
<evidence type="ECO:0000256" key="4">
    <source>
        <dbReference type="ARBA" id="ARBA00022490"/>
    </source>
</evidence>
<dbReference type="Gene3D" id="3.60.15.10">
    <property type="entry name" value="Ribonuclease Z/Hydroxyacylglutathione hydrolase-like"/>
    <property type="match status" value="1"/>
</dbReference>
<sequence>MKLICLSNNPSKPCFVLYFKGVALMLDCGLDISQLTHFLPLVTIPGTVLTKVSDHFGVGGEKRKLSEKLGTELKECMGRTFIDGAFEFSVPEFGLVDMSQIDAIIVSNFTTIMALPYLTQFTNFRGKIFATEPTLQIGRMYMEEMLKYVERNPKLKGASFWKEDEFASLLPSSLKEAKEPRGWRKLYTKHDIDACLSKVQTVGYNEKLDVFGALQISAVSSGCAIGSCNWIIQSTFEKICYLSGTSTLTTHPKSMEQAPLKNSDVLILTCLTQTPLAQPDPMIGEFCQNSVLTLKHGGSVLVPCYPSGVTYDLFECLSMHLESCGLSNVPLYFVSPVADSSLAYSNIYAEWLSKAKMSKVYLPECPFPHAELVNSGRLKHFKDINELGSDFRMPCVLFTGHPSLRMGDVVHFMENWSQNPANAIIFTEPDFPYLEALAPYQPVMMRVYYCPIDTSLNFLQANILIRDLKPLHLVVAEQYITPPPLAPQRTDLVIEWEPSPLTYKKYEVLNLPVKRQWETVHLDPELAAGLEPVEVRPGAAICMLTASLAARDNKFILKRLPENQQSDPGKQGEGDATANNSKTYAFGSPNISQFVEILTQQGISSIKVEETESGSIIHLPNDDTLIQVDSSSTHIICDDEAIRVRLKDTLLKCLKQL</sequence>
<dbReference type="GO" id="GO:0005737">
    <property type="term" value="C:cytoplasm"/>
    <property type="evidence" value="ECO:0007669"/>
    <property type="project" value="UniProtKB-SubCell"/>
</dbReference>
<evidence type="ECO:0000256" key="3">
    <source>
        <dbReference type="ARBA" id="ARBA00006861"/>
    </source>
</evidence>
<keyword evidence="4" id="KW-0963">Cytoplasm</keyword>
<evidence type="ECO:0000256" key="2">
    <source>
        <dbReference type="ARBA" id="ARBA00004496"/>
    </source>
</evidence>
<dbReference type="PANTHER" id="PTHR46094">
    <property type="entry name" value="INTEGRATOR COMPLEX SUBUNIT 9"/>
    <property type="match status" value="1"/>
</dbReference>
<name>A0AAN9BUD4_9CAEN</name>
<accession>A0AAN9BUD4</accession>
<dbReference type="Pfam" id="PF16661">
    <property type="entry name" value="Lactamase_B_6"/>
    <property type="match status" value="1"/>
</dbReference>
<keyword evidence="5" id="KW-0539">Nucleus</keyword>
<feature type="region of interest" description="Disordered" evidence="6">
    <location>
        <begin position="560"/>
        <end position="582"/>
    </location>
</feature>
<dbReference type="PANTHER" id="PTHR46094:SF1">
    <property type="entry name" value="INTEGRATOR COMPLEX SUBUNIT 9"/>
    <property type="match status" value="1"/>
</dbReference>
<organism evidence="8 9">
    <name type="scientific">Littorina saxatilis</name>
    <dbReference type="NCBI Taxonomy" id="31220"/>
    <lineage>
        <taxon>Eukaryota</taxon>
        <taxon>Metazoa</taxon>
        <taxon>Spiralia</taxon>
        <taxon>Lophotrochozoa</taxon>
        <taxon>Mollusca</taxon>
        <taxon>Gastropoda</taxon>
        <taxon>Caenogastropoda</taxon>
        <taxon>Littorinimorpha</taxon>
        <taxon>Littorinoidea</taxon>
        <taxon>Littorinidae</taxon>
        <taxon>Littorina</taxon>
    </lineage>
</organism>
<dbReference type="GO" id="GO:0034472">
    <property type="term" value="P:snRNA 3'-end processing"/>
    <property type="evidence" value="ECO:0007669"/>
    <property type="project" value="TreeGrafter"/>
</dbReference>
<dbReference type="InterPro" id="IPR048660">
    <property type="entry name" value="IntS9-like_C"/>
</dbReference>
<dbReference type="EMBL" id="JBAMIC010000002">
    <property type="protein sequence ID" value="KAK7111967.1"/>
    <property type="molecule type" value="Genomic_DNA"/>
</dbReference>
<dbReference type="SUPFAM" id="SSF56281">
    <property type="entry name" value="Metallo-hydrolase/oxidoreductase"/>
    <property type="match status" value="1"/>
</dbReference>
<dbReference type="InterPro" id="IPR001279">
    <property type="entry name" value="Metallo-B-lactamas"/>
</dbReference>
<gene>
    <name evidence="8" type="ORF">V1264_011503</name>
</gene>
<evidence type="ECO:0000313" key="9">
    <source>
        <dbReference type="Proteomes" id="UP001374579"/>
    </source>
</evidence>
<comment type="caution">
    <text evidence="8">The sequence shown here is derived from an EMBL/GenBank/DDBJ whole genome shotgun (WGS) entry which is preliminary data.</text>
</comment>
<dbReference type="SMART" id="SM01027">
    <property type="entry name" value="Beta-Casp"/>
    <property type="match status" value="1"/>
</dbReference>
<evidence type="ECO:0000256" key="5">
    <source>
        <dbReference type="ARBA" id="ARBA00023242"/>
    </source>
</evidence>
<comment type="similarity">
    <text evidence="3">Belongs to the metallo-beta-lactamase superfamily. RNA-metabolizing metallo-beta-lactamase-like family. INTS9 subfamily.</text>
</comment>
<evidence type="ECO:0000313" key="8">
    <source>
        <dbReference type="EMBL" id="KAK7111967.1"/>
    </source>
</evidence>
<proteinExistence type="inferred from homology"/>
<feature type="domain" description="Beta-Casp" evidence="7">
    <location>
        <begin position="310"/>
        <end position="437"/>
    </location>
</feature>
<dbReference type="Proteomes" id="UP001374579">
    <property type="component" value="Unassembled WGS sequence"/>
</dbReference>
<comment type="subcellular location">
    <subcellularLocation>
        <location evidence="2">Cytoplasm</location>
    </subcellularLocation>
    <subcellularLocation>
        <location evidence="1">Nucleus</location>
    </subcellularLocation>
</comment>
<evidence type="ECO:0000256" key="1">
    <source>
        <dbReference type="ARBA" id="ARBA00004123"/>
    </source>
</evidence>
<protein>
    <recommendedName>
        <fullName evidence="7">Beta-Casp domain-containing protein</fullName>
    </recommendedName>
</protein>
<dbReference type="Pfam" id="PF10996">
    <property type="entry name" value="Beta-Casp"/>
    <property type="match status" value="1"/>
</dbReference>